<dbReference type="InterPro" id="IPR017871">
    <property type="entry name" value="ABC_transporter-like_CS"/>
</dbReference>
<evidence type="ECO:0000256" key="4">
    <source>
        <dbReference type="ARBA" id="ARBA00022840"/>
    </source>
</evidence>
<dbReference type="InterPro" id="IPR003593">
    <property type="entry name" value="AAA+_ATPase"/>
</dbReference>
<dbReference type="NCBIfam" id="TIGR02315">
    <property type="entry name" value="ABC_phnC"/>
    <property type="match status" value="1"/>
</dbReference>
<comment type="caution">
    <text evidence="9">The sequence shown here is derived from an EMBL/GenBank/DDBJ whole genome shotgun (WGS) entry which is preliminary data.</text>
</comment>
<evidence type="ECO:0000313" key="10">
    <source>
        <dbReference type="Proteomes" id="UP000287296"/>
    </source>
</evidence>
<evidence type="ECO:0000313" key="9">
    <source>
        <dbReference type="EMBL" id="RST61701.1"/>
    </source>
</evidence>
<keyword evidence="7" id="KW-0472">Membrane</keyword>
<dbReference type="Gene3D" id="3.40.50.300">
    <property type="entry name" value="P-loop containing nucleotide triphosphate hydrolases"/>
    <property type="match status" value="1"/>
</dbReference>
<evidence type="ECO:0000256" key="1">
    <source>
        <dbReference type="ARBA" id="ARBA00022448"/>
    </source>
</evidence>
<evidence type="ECO:0000256" key="6">
    <source>
        <dbReference type="ARBA" id="ARBA00022967"/>
    </source>
</evidence>
<keyword evidence="4 9" id="KW-0067">ATP-binding</keyword>
<accession>A0A429XEI0</accession>
<dbReference type="GO" id="GO:0016887">
    <property type="term" value="F:ATP hydrolysis activity"/>
    <property type="evidence" value="ECO:0007669"/>
    <property type="project" value="InterPro"/>
</dbReference>
<dbReference type="Pfam" id="PF00005">
    <property type="entry name" value="ABC_tran"/>
    <property type="match status" value="1"/>
</dbReference>
<dbReference type="Proteomes" id="UP000287296">
    <property type="component" value="Unassembled WGS sequence"/>
</dbReference>
<dbReference type="EC" id="3.6.3.28" evidence="9"/>
<dbReference type="PROSITE" id="PS00211">
    <property type="entry name" value="ABC_TRANSPORTER_1"/>
    <property type="match status" value="1"/>
</dbReference>
<keyword evidence="5" id="KW-0918">Phosphonate transport</keyword>
<evidence type="ECO:0000256" key="2">
    <source>
        <dbReference type="ARBA" id="ARBA00022475"/>
    </source>
</evidence>
<dbReference type="InterPro" id="IPR027417">
    <property type="entry name" value="P-loop_NTPase"/>
</dbReference>
<evidence type="ECO:0000259" key="8">
    <source>
        <dbReference type="PROSITE" id="PS50893"/>
    </source>
</evidence>
<dbReference type="InterPro" id="IPR003439">
    <property type="entry name" value="ABC_transporter-like_ATP-bd"/>
</dbReference>
<name>A0A429XEI0_SIMTE</name>
<dbReference type="SUPFAM" id="SSF52540">
    <property type="entry name" value="P-loop containing nucleoside triphosphate hydrolases"/>
    <property type="match status" value="1"/>
</dbReference>
<keyword evidence="3" id="KW-0547">Nucleotide-binding</keyword>
<evidence type="ECO:0000256" key="3">
    <source>
        <dbReference type="ARBA" id="ARBA00022741"/>
    </source>
</evidence>
<dbReference type="FunFam" id="3.40.50.300:FF:000134">
    <property type="entry name" value="Iron-enterobactin ABC transporter ATP-binding protein"/>
    <property type="match status" value="1"/>
</dbReference>
<dbReference type="InterPro" id="IPR012693">
    <property type="entry name" value="ABC_transpr_PhnC"/>
</dbReference>
<dbReference type="GO" id="GO:0005524">
    <property type="term" value="F:ATP binding"/>
    <property type="evidence" value="ECO:0007669"/>
    <property type="project" value="UniProtKB-KW"/>
</dbReference>
<keyword evidence="6" id="KW-1278">Translocase</keyword>
<keyword evidence="1" id="KW-0813">Transport</keyword>
<dbReference type="AlphaFoldDB" id="A0A429XEI0"/>
<reference evidence="9 10" key="1">
    <citation type="submission" date="2018-12" db="EMBL/GenBank/DDBJ databases">
        <authorList>
            <person name="Sun L."/>
            <person name="Chen Z."/>
        </authorList>
    </citation>
    <scope>NUCLEOTIDE SEQUENCE [LARGE SCALE GENOMIC DNA]</scope>
    <source>
        <strain evidence="9 10">LMG 29736</strain>
    </source>
</reference>
<keyword evidence="9" id="KW-0378">Hydrolase</keyword>
<protein>
    <submittedName>
        <fullName evidence="9">Phosphonate ABC transporter ATP-binding protein</fullName>
        <ecNumber evidence="9">3.6.3.28</ecNumber>
    </submittedName>
</protein>
<dbReference type="RefSeq" id="WP_120115707.1">
    <property type="nucleotide sequence ID" value="NZ_DAMDJW010000087.1"/>
</dbReference>
<dbReference type="CDD" id="cd03256">
    <property type="entry name" value="ABC_PhnC_transporter"/>
    <property type="match status" value="1"/>
</dbReference>
<sequence length="254" mass="28431">MSLLAVKDISKQYEKDKRVLSGVSFEVERGEFISIIGPSGAGKSTLLRCINRMVNISNGKIVFQDVDVMSLNKRGLRKHRTQIGMIFQHYNLVSRLTVIENVLHGRLGYKTTLQGVLSRFTEEEKADAFSLLEKLGMKEHAYKRCDQLSGGQKQRVGIARALIQHPQILLCDEPIASLDPNASKVIMDYLQRISKEMNITCIVNLHQVDVAKRYSDRIIGLNSGQVVYNGSPDGLTSNVIHRIYGSEAGNLIME</sequence>
<dbReference type="OrthoDB" id="9802264at2"/>
<dbReference type="PANTHER" id="PTHR43166">
    <property type="entry name" value="AMINO ACID IMPORT ATP-BINDING PROTEIN"/>
    <property type="match status" value="1"/>
</dbReference>
<gene>
    <name evidence="9" type="primary">phnC</name>
    <name evidence="9" type="ORF">D5F11_002145</name>
</gene>
<feature type="domain" description="ABC transporter" evidence="8">
    <location>
        <begin position="4"/>
        <end position="248"/>
    </location>
</feature>
<dbReference type="PANTHER" id="PTHR43166:SF6">
    <property type="entry name" value="PHOSPHONATES IMPORT ATP-BINDING PROTEIN PHNC"/>
    <property type="match status" value="1"/>
</dbReference>
<proteinExistence type="predicted"/>
<dbReference type="GO" id="GO:0015416">
    <property type="term" value="F:ABC-type phosphonate transporter activity"/>
    <property type="evidence" value="ECO:0007669"/>
    <property type="project" value="InterPro"/>
</dbReference>
<dbReference type="PROSITE" id="PS50893">
    <property type="entry name" value="ABC_TRANSPORTER_2"/>
    <property type="match status" value="1"/>
</dbReference>
<evidence type="ECO:0000256" key="7">
    <source>
        <dbReference type="ARBA" id="ARBA00023136"/>
    </source>
</evidence>
<dbReference type="GO" id="GO:0016020">
    <property type="term" value="C:membrane"/>
    <property type="evidence" value="ECO:0007669"/>
    <property type="project" value="InterPro"/>
</dbReference>
<dbReference type="EMBL" id="QYTW02000001">
    <property type="protein sequence ID" value="RST61701.1"/>
    <property type="molecule type" value="Genomic_DNA"/>
</dbReference>
<evidence type="ECO:0000256" key="5">
    <source>
        <dbReference type="ARBA" id="ARBA00022885"/>
    </source>
</evidence>
<dbReference type="InterPro" id="IPR050086">
    <property type="entry name" value="MetN_ABC_transporter-like"/>
</dbReference>
<organism evidence="9 10">
    <name type="scientific">Siminovitchia terrae</name>
    <name type="common">Bacillus terrae</name>
    <dbReference type="NCBI Taxonomy" id="1914933"/>
    <lineage>
        <taxon>Bacteria</taxon>
        <taxon>Bacillati</taxon>
        <taxon>Bacillota</taxon>
        <taxon>Bacilli</taxon>
        <taxon>Bacillales</taxon>
        <taxon>Bacillaceae</taxon>
        <taxon>Siminovitchia</taxon>
    </lineage>
</organism>
<dbReference type="SMART" id="SM00382">
    <property type="entry name" value="AAA"/>
    <property type="match status" value="1"/>
</dbReference>
<keyword evidence="2" id="KW-1003">Cell membrane</keyword>